<dbReference type="InterPro" id="IPR002942">
    <property type="entry name" value="S4_RNA-bd"/>
</dbReference>
<name>A0ABS7PYP1_9SPHN</name>
<keyword evidence="1" id="KW-0694">RNA-binding</keyword>
<dbReference type="Pfam" id="PF01479">
    <property type="entry name" value="S4"/>
    <property type="match status" value="1"/>
</dbReference>
<dbReference type="CDD" id="cd00165">
    <property type="entry name" value="S4"/>
    <property type="match status" value="1"/>
</dbReference>
<gene>
    <name evidence="3" type="ORF">K7G82_24315</name>
</gene>
<proteinExistence type="predicted"/>
<dbReference type="EMBL" id="JAINVV010000012">
    <property type="protein sequence ID" value="MBY8825452.1"/>
    <property type="molecule type" value="Genomic_DNA"/>
</dbReference>
<sequence>MAADAGSSQRIDRFLWFTRLTKTRSQAQALCEEGHIRVDGRRIERAHAPVRVGNVVSLFVQGRVRAIRIDRLPVRRGPAPEAQACYTDLAAAPEMRTTCSSAGNIDADESHP</sequence>
<protein>
    <submittedName>
        <fullName evidence="3">RNA-binding S4 domain-containing protein</fullName>
    </submittedName>
</protein>
<dbReference type="SMART" id="SM00363">
    <property type="entry name" value="S4"/>
    <property type="match status" value="1"/>
</dbReference>
<dbReference type="Proteomes" id="UP000706039">
    <property type="component" value="Unassembled WGS sequence"/>
</dbReference>
<dbReference type="RefSeq" id="WP_222992557.1">
    <property type="nucleotide sequence ID" value="NZ_JAINVV010000012.1"/>
</dbReference>
<feature type="domain" description="RNA-binding S4" evidence="2">
    <location>
        <begin position="9"/>
        <end position="73"/>
    </location>
</feature>
<dbReference type="PROSITE" id="PS50889">
    <property type="entry name" value="S4"/>
    <property type="match status" value="1"/>
</dbReference>
<reference evidence="3 4" key="1">
    <citation type="submission" date="2021-08" db="EMBL/GenBank/DDBJ databases">
        <authorList>
            <person name="Tuo L."/>
        </authorList>
    </citation>
    <scope>NUCLEOTIDE SEQUENCE [LARGE SCALE GENOMIC DNA]</scope>
    <source>
        <strain evidence="3 4">JCM 31229</strain>
    </source>
</reference>
<evidence type="ECO:0000313" key="4">
    <source>
        <dbReference type="Proteomes" id="UP000706039"/>
    </source>
</evidence>
<organism evidence="3 4">
    <name type="scientific">Sphingomonas colocasiae</name>
    <dbReference type="NCBI Taxonomy" id="1848973"/>
    <lineage>
        <taxon>Bacteria</taxon>
        <taxon>Pseudomonadati</taxon>
        <taxon>Pseudomonadota</taxon>
        <taxon>Alphaproteobacteria</taxon>
        <taxon>Sphingomonadales</taxon>
        <taxon>Sphingomonadaceae</taxon>
        <taxon>Sphingomonas</taxon>
    </lineage>
</organism>
<keyword evidence="4" id="KW-1185">Reference proteome</keyword>
<dbReference type="InterPro" id="IPR036986">
    <property type="entry name" value="S4_RNA-bd_sf"/>
</dbReference>
<evidence type="ECO:0000259" key="2">
    <source>
        <dbReference type="SMART" id="SM00363"/>
    </source>
</evidence>
<accession>A0ABS7PYP1</accession>
<dbReference type="Gene3D" id="3.10.290.10">
    <property type="entry name" value="RNA-binding S4 domain"/>
    <property type="match status" value="1"/>
</dbReference>
<dbReference type="SUPFAM" id="SSF55174">
    <property type="entry name" value="Alpha-L RNA-binding motif"/>
    <property type="match status" value="1"/>
</dbReference>
<evidence type="ECO:0000313" key="3">
    <source>
        <dbReference type="EMBL" id="MBY8825452.1"/>
    </source>
</evidence>
<evidence type="ECO:0000256" key="1">
    <source>
        <dbReference type="PROSITE-ProRule" id="PRU00182"/>
    </source>
</evidence>
<comment type="caution">
    <text evidence="3">The sequence shown here is derived from an EMBL/GenBank/DDBJ whole genome shotgun (WGS) entry which is preliminary data.</text>
</comment>